<protein>
    <submittedName>
        <fullName evidence="2">Unannotated protein</fullName>
    </submittedName>
</protein>
<dbReference type="InterPro" id="IPR007497">
    <property type="entry name" value="SIMPL/DUF541"/>
</dbReference>
<evidence type="ECO:0000313" key="2">
    <source>
        <dbReference type="EMBL" id="CAB4548977.1"/>
    </source>
</evidence>
<evidence type="ECO:0000256" key="1">
    <source>
        <dbReference type="SAM" id="Phobius"/>
    </source>
</evidence>
<dbReference type="EMBL" id="CAEZSP010000063">
    <property type="protein sequence ID" value="CAB4548977.1"/>
    <property type="molecule type" value="Genomic_DNA"/>
</dbReference>
<proteinExistence type="predicted"/>
<dbReference type="GO" id="GO:0006974">
    <property type="term" value="P:DNA damage response"/>
    <property type="evidence" value="ECO:0007669"/>
    <property type="project" value="TreeGrafter"/>
</dbReference>
<keyword evidence="1" id="KW-1133">Transmembrane helix</keyword>
<dbReference type="Pfam" id="PF04402">
    <property type="entry name" value="SIMPL"/>
    <property type="match status" value="1"/>
</dbReference>
<gene>
    <name evidence="2" type="ORF">UFOPK1440_00996</name>
</gene>
<sequence>MTSNDFNPANSPIIQIERRKAIAIVASAALLAISLGFGLMQVGAGFADRSANGITVTGSARVAATADNAVWTLNVSLTRPSVASAVSKVESDVDALRKYLTDGGVAASDITLGSVSTYANEEWSNGNSTGRILNYRASRDVVVRSKNVQLISDLSQGIGAILQTGVSVNNYGPQYYISTLPSLRPKLLEDAMIDAKVRAEAITKAVGGSVGSVQSVRAGVFQVTTPDSTMTADGGAYDTTSIEKTVTSTVSVTFSVN</sequence>
<name>A0A6J6CCQ9_9ZZZZ</name>
<organism evidence="2">
    <name type="scientific">freshwater metagenome</name>
    <dbReference type="NCBI Taxonomy" id="449393"/>
    <lineage>
        <taxon>unclassified sequences</taxon>
        <taxon>metagenomes</taxon>
        <taxon>ecological metagenomes</taxon>
    </lineage>
</organism>
<feature type="transmembrane region" description="Helical" evidence="1">
    <location>
        <begin position="21"/>
        <end position="40"/>
    </location>
</feature>
<dbReference type="Gene3D" id="3.30.70.2970">
    <property type="entry name" value="Protein of unknown function (DUF541), domain 2"/>
    <property type="match status" value="1"/>
</dbReference>
<accession>A0A6J6CCQ9</accession>
<reference evidence="2" key="1">
    <citation type="submission" date="2020-05" db="EMBL/GenBank/DDBJ databases">
        <authorList>
            <person name="Chiriac C."/>
            <person name="Salcher M."/>
            <person name="Ghai R."/>
            <person name="Kavagutti S V."/>
        </authorList>
    </citation>
    <scope>NUCLEOTIDE SEQUENCE</scope>
</reference>
<dbReference type="AlphaFoldDB" id="A0A6J6CCQ9"/>
<keyword evidence="1" id="KW-0812">Transmembrane</keyword>
<dbReference type="Gene3D" id="3.30.110.170">
    <property type="entry name" value="Protein of unknown function (DUF541), domain 1"/>
    <property type="match status" value="1"/>
</dbReference>
<keyword evidence="1" id="KW-0472">Membrane</keyword>
<dbReference type="PANTHER" id="PTHR34387:SF2">
    <property type="entry name" value="SLR1258 PROTEIN"/>
    <property type="match status" value="1"/>
</dbReference>
<dbReference type="PANTHER" id="PTHR34387">
    <property type="entry name" value="SLR1258 PROTEIN"/>
    <property type="match status" value="1"/>
</dbReference>
<dbReference type="InterPro" id="IPR052022">
    <property type="entry name" value="26kDa_periplasmic_antigen"/>
</dbReference>